<evidence type="ECO:0000313" key="4">
    <source>
        <dbReference type="Proteomes" id="UP000515349"/>
    </source>
</evidence>
<evidence type="ECO:0000256" key="1">
    <source>
        <dbReference type="SAM" id="Coils"/>
    </source>
</evidence>
<accession>A0A7D7LQE0</accession>
<reference evidence="3 4" key="1">
    <citation type="submission" date="2020-07" db="EMBL/GenBank/DDBJ databases">
        <title>Chryseobacterium sp.cx-624.</title>
        <authorList>
            <person name="Yang C."/>
        </authorList>
    </citation>
    <scope>NUCLEOTIDE SEQUENCE [LARGE SCALE GENOMIC DNA]</scope>
    <source>
        <strain evidence="3">Cx-624</strain>
        <strain evidence="4">cx-624</strain>
    </source>
</reference>
<dbReference type="KEGG" id="cbau:H1R16_02935"/>
<reference evidence="2" key="3">
    <citation type="submission" date="2020-07" db="EMBL/GenBank/DDBJ databases">
        <authorList>
            <person name="Yang C."/>
        </authorList>
    </citation>
    <scope>NUCLEOTIDE SEQUENCE</scope>
    <source>
        <strain evidence="2">Cx-624</strain>
    </source>
</reference>
<keyword evidence="5" id="KW-1185">Reference proteome</keyword>
<name>A0A7D7LQE0_9FLAO</name>
<feature type="coiled-coil region" evidence="1">
    <location>
        <begin position="18"/>
        <end position="71"/>
    </location>
</feature>
<organism evidence="3 4">
    <name type="scientific">Marnyiella aurantia</name>
    <dbReference type="NCBI Taxonomy" id="2758037"/>
    <lineage>
        <taxon>Bacteria</taxon>
        <taxon>Pseudomonadati</taxon>
        <taxon>Bacteroidota</taxon>
        <taxon>Flavobacteriia</taxon>
        <taxon>Flavobacteriales</taxon>
        <taxon>Weeksellaceae</taxon>
        <taxon>Marnyiella</taxon>
    </lineage>
</organism>
<dbReference type="EMBL" id="JACEUX010000001">
    <property type="protein sequence ID" value="MBA5245610.1"/>
    <property type="molecule type" value="Genomic_DNA"/>
</dbReference>
<dbReference type="Proteomes" id="UP000539710">
    <property type="component" value="Unassembled WGS sequence"/>
</dbReference>
<dbReference type="EMBL" id="CP059472">
    <property type="protein sequence ID" value="QMS98980.1"/>
    <property type="molecule type" value="Genomic_DNA"/>
</dbReference>
<evidence type="ECO:0000313" key="2">
    <source>
        <dbReference type="EMBL" id="MBA5245610.1"/>
    </source>
</evidence>
<keyword evidence="1" id="KW-0175">Coiled coil</keyword>
<dbReference type="AlphaFoldDB" id="A0A7D7LQE0"/>
<protein>
    <submittedName>
        <fullName evidence="3">Uncharacterized protein</fullName>
    </submittedName>
</protein>
<dbReference type="RefSeq" id="WP_181885737.1">
    <property type="nucleotide sequence ID" value="NZ_CP059472.1"/>
</dbReference>
<gene>
    <name evidence="3" type="ORF">H1R16_02935</name>
    <name evidence="2" type="ORF">H2507_00340</name>
</gene>
<sequence>MMKTKMYNPQLFETRAALLNSLLTLNELESRRQKAEADQDYHLMKSVTLVLDGLRTDIENLADRHRELEAELNVESVFGELSEFILPRTEPDFCNSDVFQRILDGINELFDSEMKELSRRKDRENYFELVAIQQKFSTRLNYDGDEVR</sequence>
<proteinExistence type="predicted"/>
<evidence type="ECO:0000313" key="5">
    <source>
        <dbReference type="Proteomes" id="UP000539710"/>
    </source>
</evidence>
<reference evidence="5" key="2">
    <citation type="submission" date="2020-07" db="EMBL/GenBank/DDBJ databases">
        <title>Flavobacterium sp. xlx-214.</title>
        <authorList>
            <person name="Yang C."/>
        </authorList>
    </citation>
    <scope>NUCLEOTIDE SEQUENCE [LARGE SCALE GENOMIC DNA]</scope>
    <source>
        <strain evidence="5">CX-624</strain>
    </source>
</reference>
<dbReference type="Proteomes" id="UP000515349">
    <property type="component" value="Chromosome"/>
</dbReference>
<evidence type="ECO:0000313" key="3">
    <source>
        <dbReference type="EMBL" id="QMS98980.1"/>
    </source>
</evidence>